<sequence length="321" mass="34154">MKKYDRSTTEEFDLLSSESSDSRRSAREDSGVSFDPSSTSTKRGRTPKVSARGAIAQFGANVWGGITNVAGKIGDGFKAIGNFIKDHKYAIGVVALSILGGAALTAAIIFFWPGVVAAAAAFTVALPTIGTVAPLAWLASLSLPGAAAVLGAFGVVGGMVAGATLYGVGNFLKGTWNFLKHTANFFRSSTPSAEPATKAELKDMIDNEIKDVVKAQVKKQVGKQLNGVHQHIREEEARLGQRVENAAGIIIRTLQPVPTFGVPTMMPFPREERRGEERRDQHVSFATSGMGTFTTPQSTERRPEDASLLDLDPSATTPSHH</sequence>
<dbReference type="OrthoDB" id="10010363at2"/>
<dbReference type="EMBL" id="FMVN01000002">
    <property type="protein sequence ID" value="SCX91103.1"/>
    <property type="molecule type" value="Genomic_DNA"/>
</dbReference>
<evidence type="ECO:0000256" key="1">
    <source>
        <dbReference type="SAM" id="MobiDB-lite"/>
    </source>
</evidence>
<feature type="compositionally biased region" description="Polar residues" evidence="1">
    <location>
        <begin position="284"/>
        <end position="298"/>
    </location>
</feature>
<feature type="transmembrane region" description="Helical" evidence="2">
    <location>
        <begin position="146"/>
        <end position="168"/>
    </location>
</feature>
<dbReference type="Proteomes" id="UP000182998">
    <property type="component" value="Unassembled WGS sequence"/>
</dbReference>
<protein>
    <recommendedName>
        <fullName evidence="7">Transmembrane protein</fullName>
    </recommendedName>
</protein>
<feature type="transmembrane region" description="Helical" evidence="2">
    <location>
        <begin position="89"/>
        <end position="112"/>
    </location>
</feature>
<evidence type="ECO:0000313" key="5">
    <source>
        <dbReference type="Proteomes" id="UP000032414"/>
    </source>
</evidence>
<dbReference type="STRING" id="451.B6N58_00515"/>
<dbReference type="Proteomes" id="UP000032414">
    <property type="component" value="Chromosome I"/>
</dbReference>
<dbReference type="HOGENOM" id="CLU_865810_0_0_6"/>
<dbReference type="EMBL" id="LN614830">
    <property type="protein sequence ID" value="CEG59479.1"/>
    <property type="molecule type" value="Genomic_DNA"/>
</dbReference>
<dbReference type="KEGG" id="tmc:LMI_0112"/>
<gene>
    <name evidence="3" type="ORF">LMI_0112</name>
    <name evidence="4" type="ORF">SAMN02982997_00347</name>
</gene>
<feature type="region of interest" description="Disordered" evidence="1">
    <location>
        <begin position="262"/>
        <end position="321"/>
    </location>
</feature>
<feature type="transmembrane region" description="Helical" evidence="2">
    <location>
        <begin position="118"/>
        <end position="139"/>
    </location>
</feature>
<accession>A0A098GAG4</accession>
<evidence type="ECO:0000313" key="3">
    <source>
        <dbReference type="EMBL" id="CEG59479.1"/>
    </source>
</evidence>
<keyword evidence="2" id="KW-1133">Transmembrane helix</keyword>
<evidence type="ECO:0000313" key="6">
    <source>
        <dbReference type="Proteomes" id="UP000182998"/>
    </source>
</evidence>
<reference evidence="5" key="2">
    <citation type="submission" date="2014-09" db="EMBL/GenBank/DDBJ databases">
        <authorList>
            <person name="Gomez-Valero L."/>
        </authorList>
    </citation>
    <scope>NUCLEOTIDE SEQUENCE [LARGE SCALE GENOMIC DNA]</scope>
    <source>
        <strain evidence="5">ATCC33218</strain>
    </source>
</reference>
<keyword evidence="2" id="KW-0472">Membrane</keyword>
<reference evidence="4 6" key="3">
    <citation type="submission" date="2016-10" db="EMBL/GenBank/DDBJ databases">
        <authorList>
            <person name="Varghese N."/>
            <person name="Submissions S."/>
        </authorList>
    </citation>
    <scope>NUCLEOTIDE SEQUENCE [LARGE SCALE GENOMIC DNA]</scope>
    <source>
        <strain evidence="4 6">ATCC 33218</strain>
    </source>
</reference>
<evidence type="ECO:0000256" key="2">
    <source>
        <dbReference type="SAM" id="Phobius"/>
    </source>
</evidence>
<name>A0A098GAG4_LEGMI</name>
<evidence type="ECO:0000313" key="4">
    <source>
        <dbReference type="EMBL" id="SCX91103.1"/>
    </source>
</evidence>
<dbReference type="AlphaFoldDB" id="A0A098GAG4"/>
<feature type="compositionally biased region" description="Basic and acidic residues" evidence="1">
    <location>
        <begin position="269"/>
        <end position="282"/>
    </location>
</feature>
<dbReference type="RefSeq" id="WP_045098057.1">
    <property type="nucleotide sequence ID" value="NZ_CP020614.1"/>
</dbReference>
<proteinExistence type="predicted"/>
<dbReference type="PATRIC" id="fig|451.8.peg.1082"/>
<feature type="compositionally biased region" description="Basic and acidic residues" evidence="1">
    <location>
        <begin position="20"/>
        <end position="30"/>
    </location>
</feature>
<evidence type="ECO:0008006" key="7">
    <source>
        <dbReference type="Google" id="ProtNLM"/>
    </source>
</evidence>
<keyword evidence="6" id="KW-1185">Reference proteome</keyword>
<feature type="region of interest" description="Disordered" evidence="1">
    <location>
        <begin position="1"/>
        <end position="48"/>
    </location>
</feature>
<reference evidence="3" key="1">
    <citation type="submission" date="2014-09" db="EMBL/GenBank/DDBJ databases">
        <authorList>
            <person name="GOMEZ-VALERO Laura"/>
        </authorList>
    </citation>
    <scope>NUCLEOTIDE SEQUENCE</scope>
    <source>
        <strain evidence="3">ATCC33218</strain>
    </source>
</reference>
<organism evidence="3 5">
    <name type="scientific">Legionella micdadei</name>
    <name type="common">Tatlockia micdadei</name>
    <dbReference type="NCBI Taxonomy" id="451"/>
    <lineage>
        <taxon>Bacteria</taxon>
        <taxon>Pseudomonadati</taxon>
        <taxon>Pseudomonadota</taxon>
        <taxon>Gammaproteobacteria</taxon>
        <taxon>Legionellales</taxon>
        <taxon>Legionellaceae</taxon>
        <taxon>Legionella</taxon>
    </lineage>
</organism>
<keyword evidence="2" id="KW-0812">Transmembrane</keyword>